<evidence type="ECO:0000313" key="8">
    <source>
        <dbReference type="EMBL" id="KAF2129178.1"/>
    </source>
</evidence>
<dbReference type="EMBL" id="ML977507">
    <property type="protein sequence ID" value="KAF2129178.1"/>
    <property type="molecule type" value="Genomic_DNA"/>
</dbReference>
<feature type="transmembrane region" description="Helical" evidence="6">
    <location>
        <begin position="170"/>
        <end position="193"/>
    </location>
</feature>
<proteinExistence type="inferred from homology"/>
<feature type="domain" description="Rhodopsin" evidence="7">
    <location>
        <begin position="25"/>
        <end position="267"/>
    </location>
</feature>
<dbReference type="PANTHER" id="PTHR33048">
    <property type="entry name" value="PTH11-LIKE INTEGRAL MEMBRANE PROTEIN (AFU_ORTHOLOGUE AFUA_5G11245)"/>
    <property type="match status" value="1"/>
</dbReference>
<keyword evidence="4 6" id="KW-0472">Membrane</keyword>
<dbReference type="InterPro" id="IPR049326">
    <property type="entry name" value="Rhodopsin_dom_fungi"/>
</dbReference>
<evidence type="ECO:0000256" key="2">
    <source>
        <dbReference type="ARBA" id="ARBA00022692"/>
    </source>
</evidence>
<comment type="subcellular location">
    <subcellularLocation>
        <location evidence="1">Membrane</location>
        <topology evidence="1">Multi-pass membrane protein</topology>
    </subcellularLocation>
</comment>
<evidence type="ECO:0000256" key="5">
    <source>
        <dbReference type="ARBA" id="ARBA00038359"/>
    </source>
</evidence>
<evidence type="ECO:0000313" key="9">
    <source>
        <dbReference type="Proteomes" id="UP000799771"/>
    </source>
</evidence>
<evidence type="ECO:0000256" key="1">
    <source>
        <dbReference type="ARBA" id="ARBA00004141"/>
    </source>
</evidence>
<evidence type="ECO:0000256" key="3">
    <source>
        <dbReference type="ARBA" id="ARBA00022989"/>
    </source>
</evidence>
<dbReference type="Pfam" id="PF20684">
    <property type="entry name" value="Fung_rhodopsin"/>
    <property type="match status" value="1"/>
</dbReference>
<feature type="transmembrane region" description="Helical" evidence="6">
    <location>
        <begin position="128"/>
        <end position="150"/>
    </location>
</feature>
<keyword evidence="9" id="KW-1185">Reference proteome</keyword>
<keyword evidence="3 6" id="KW-1133">Transmembrane helix</keyword>
<dbReference type="AlphaFoldDB" id="A0A6A6ADZ3"/>
<organism evidence="8 9">
    <name type="scientific">Dothidotthia symphoricarpi CBS 119687</name>
    <dbReference type="NCBI Taxonomy" id="1392245"/>
    <lineage>
        <taxon>Eukaryota</taxon>
        <taxon>Fungi</taxon>
        <taxon>Dikarya</taxon>
        <taxon>Ascomycota</taxon>
        <taxon>Pezizomycotina</taxon>
        <taxon>Dothideomycetes</taxon>
        <taxon>Pleosporomycetidae</taxon>
        <taxon>Pleosporales</taxon>
        <taxon>Dothidotthiaceae</taxon>
        <taxon>Dothidotthia</taxon>
    </lineage>
</organism>
<protein>
    <recommendedName>
        <fullName evidence="7">Rhodopsin domain-containing protein</fullName>
    </recommendedName>
</protein>
<dbReference type="Proteomes" id="UP000799771">
    <property type="component" value="Unassembled WGS sequence"/>
</dbReference>
<feature type="transmembrane region" description="Helical" evidence="6">
    <location>
        <begin position="6"/>
        <end position="29"/>
    </location>
</feature>
<dbReference type="GO" id="GO:0016020">
    <property type="term" value="C:membrane"/>
    <property type="evidence" value="ECO:0007669"/>
    <property type="project" value="UniProtKB-SubCell"/>
</dbReference>
<name>A0A6A6ADZ3_9PLEO</name>
<feature type="transmembrane region" description="Helical" evidence="6">
    <location>
        <begin position="41"/>
        <end position="60"/>
    </location>
</feature>
<dbReference type="PANTHER" id="PTHR33048:SF47">
    <property type="entry name" value="INTEGRAL MEMBRANE PROTEIN-RELATED"/>
    <property type="match status" value="1"/>
</dbReference>
<evidence type="ECO:0000256" key="4">
    <source>
        <dbReference type="ARBA" id="ARBA00023136"/>
    </source>
</evidence>
<accession>A0A6A6ADZ3</accession>
<keyword evidence="2 6" id="KW-0812">Transmembrane</keyword>
<dbReference type="InterPro" id="IPR052337">
    <property type="entry name" value="SAT4-like"/>
</dbReference>
<feature type="transmembrane region" description="Helical" evidence="6">
    <location>
        <begin position="95"/>
        <end position="116"/>
    </location>
</feature>
<reference evidence="8" key="1">
    <citation type="journal article" date="2020" name="Stud. Mycol.">
        <title>101 Dothideomycetes genomes: a test case for predicting lifestyles and emergence of pathogens.</title>
        <authorList>
            <person name="Haridas S."/>
            <person name="Albert R."/>
            <person name="Binder M."/>
            <person name="Bloem J."/>
            <person name="Labutti K."/>
            <person name="Salamov A."/>
            <person name="Andreopoulos B."/>
            <person name="Baker S."/>
            <person name="Barry K."/>
            <person name="Bills G."/>
            <person name="Bluhm B."/>
            <person name="Cannon C."/>
            <person name="Castanera R."/>
            <person name="Culley D."/>
            <person name="Daum C."/>
            <person name="Ezra D."/>
            <person name="Gonzalez J."/>
            <person name="Henrissat B."/>
            <person name="Kuo A."/>
            <person name="Liang C."/>
            <person name="Lipzen A."/>
            <person name="Lutzoni F."/>
            <person name="Magnuson J."/>
            <person name="Mondo S."/>
            <person name="Nolan M."/>
            <person name="Ohm R."/>
            <person name="Pangilinan J."/>
            <person name="Park H.-J."/>
            <person name="Ramirez L."/>
            <person name="Alfaro M."/>
            <person name="Sun H."/>
            <person name="Tritt A."/>
            <person name="Yoshinaga Y."/>
            <person name="Zwiers L.-H."/>
            <person name="Turgeon B."/>
            <person name="Goodwin S."/>
            <person name="Spatafora J."/>
            <person name="Crous P."/>
            <person name="Grigoriev I."/>
        </authorList>
    </citation>
    <scope>NUCLEOTIDE SEQUENCE</scope>
    <source>
        <strain evidence="8">CBS 119687</strain>
    </source>
</reference>
<dbReference type="GeneID" id="54410952"/>
<comment type="similarity">
    <text evidence="5">Belongs to the SAT4 family.</text>
</comment>
<gene>
    <name evidence="8" type="ORF">P153DRAFT_386361</name>
</gene>
<sequence>MSSRQPQFLAWTATTYLLALIAFILRFAARRLKPRPLVLDDYLACAAFICATGFTAVNWAKLSLGIGKRFDDIHIPNKQDRVHHDYALTLFIDSWFYTSAISLSKCAILALYWRLFSGKPIVRTPARVAILVLSVCVLLWTTARLIVLPIQGILTPNARTGRSSPFDTNVILFATSTPHLLIEVALLLIPLLHIRKLWLPMSSKIAILLMMSSGLIVCVVAIIQIIYAYHLDTKTDEIWWECSQQLMLAVMEVNLAHFSTSLPLLGPFRDKVIRRFKGTQHKMGSPLSPPKSPLLPCNTSSHCSSQADTLPGLQCATSDIKDTKMKILVRTTTYTVVSRQSETNLRNDELAVQASSDPHGRPGDCVVGSFARASASRVSSPIGDRV</sequence>
<evidence type="ECO:0000256" key="6">
    <source>
        <dbReference type="SAM" id="Phobius"/>
    </source>
</evidence>
<evidence type="ECO:0000259" key="7">
    <source>
        <dbReference type="Pfam" id="PF20684"/>
    </source>
</evidence>
<dbReference type="OrthoDB" id="3795469at2759"/>
<feature type="transmembrane region" description="Helical" evidence="6">
    <location>
        <begin position="205"/>
        <end position="226"/>
    </location>
</feature>
<dbReference type="RefSeq" id="XP_033523567.1">
    <property type="nucleotide sequence ID" value="XM_033670520.1"/>
</dbReference>